<evidence type="ECO:0000256" key="1">
    <source>
        <dbReference type="ARBA" id="ARBA00022512"/>
    </source>
</evidence>
<keyword evidence="5" id="KW-0572">Peptidoglycan-anchor</keyword>
<dbReference type="Pfam" id="PF04650">
    <property type="entry name" value="YSIRK_signal"/>
    <property type="match status" value="1"/>
</dbReference>
<feature type="region of interest" description="Disordered" evidence="7">
    <location>
        <begin position="1339"/>
        <end position="1372"/>
    </location>
</feature>
<dbReference type="InterPro" id="IPR005877">
    <property type="entry name" value="YSIRK_signal_dom"/>
</dbReference>
<feature type="region of interest" description="Disordered" evidence="7">
    <location>
        <begin position="1035"/>
        <end position="1057"/>
    </location>
</feature>
<keyword evidence="4" id="KW-0677">Repeat</keyword>
<feature type="region of interest" description="Disordered" evidence="7">
    <location>
        <begin position="1245"/>
        <end position="1280"/>
    </location>
</feature>
<evidence type="ECO:0000313" key="9">
    <source>
        <dbReference type="EMBL" id="CAM35513.1"/>
    </source>
</evidence>
<dbReference type="NCBIfam" id="TIGR04308">
    <property type="entry name" value="repeat_SSSPR51"/>
    <property type="match status" value="4"/>
</dbReference>
<dbReference type="FunFam" id="3.10.20.320:FF:000001">
    <property type="entry name" value="Muramidase-released protein"/>
    <property type="match status" value="1"/>
</dbReference>
<evidence type="ECO:0000256" key="5">
    <source>
        <dbReference type="ARBA" id="ARBA00023088"/>
    </source>
</evidence>
<dbReference type="InterPro" id="IPR019931">
    <property type="entry name" value="LPXTG_anchor"/>
</dbReference>
<dbReference type="NCBIfam" id="TIGR01167">
    <property type="entry name" value="LPXTG_anchor"/>
    <property type="match status" value="1"/>
</dbReference>
<dbReference type="PROSITE" id="PS50847">
    <property type="entry name" value="GRAM_POS_ANCHORING"/>
    <property type="match status" value="1"/>
</dbReference>
<evidence type="ECO:0000313" key="10">
    <source>
        <dbReference type="EMBL" id="CAM35514.1"/>
    </source>
</evidence>
<sequence>MRRSNKKSFDWYGTKQQFSIRKYHFGAASVLLGVSLVLGAGAQVVKADETVASSEPTIASSVAPASTEAVAEEAEKTNAENTSAVATTSTEVEKAKAVLEQVTSESPLLAGLGQKELAKTEDATLAEAVADVQAKLAAAKAILADSEATVEQVEAQVAAVKAANEALGNELQKYTVNGLLTAALDTVAPDTTASTLKVGDGEGTLLDRTTTATPSMAEPNGATIAPHTLRDKVEATKESGWYTFGSYDLLAYDVNQAGALGGSALNAYMRYSLDNNPSTTDILAELVEKTTGKVLESHTLMAGSSATFVYPRTINEKNRDITLTYSVPNTLTSTPARVQFSDGVLSYALETVPAYQVNTTRYITESGNVLATYNLQTIAGQKVTSSAVRTFTGYDYVKTTQTVVQGAYPKGAVYLAGVGSDKDGKNRYYKAITEVVEDNQYAQTFYVLDPAYAESDVDWTGTNTTGFLPLLKTSTYKYNTADKSSYIYNTNTEILSPFTEEDGYMVFKVGPENSQGSKWRIVAKWSGTDITDPNHKDYTGGKYGRIYISKQVWTTAKEIGITEKQWIDAGLKKFDNNGIIPVGTIISLRNAAVATAYETTHIYKENSKYGDVIVEYYDTEGKQIVNSVVDTPKSELGTQYNTDADHRPDRLVAADGTVYFYKEVKSDSAKTTGTVVAGTTTVKYVYEKAGNVNVNFVDINGKVIKAPVSDEKDAKPGYNYDTDLDQKLASITFEGKVYKLVPAGDYPVGKVGKGNNLIAVGNNTAKGIDPTTGKIEAGVNKEVTYVYKAVTGSVVVNYKDTEGNVIKDPETDVSDAPVGDAYTTTDKKPNEIITKDGSRYVLVPSKTDGEENGKVIEGTITVTYVYQKVANWIPEIPNVPETDRPKVPYPFDPTEPDEPIDPTTPGTNGEVPNIPYVPGYTPVDPKDNTPLKPIDPNDPGKGYVPPTPENPGVDTPIPYVPVKKVVTNHVDEEGNPVAPQEEGTKPNKSIPGYEFTGKTVTDEDGNTTHIYKKTPEVKNGTVVVNYVTEDGTVIKEPVTDTPTSPEGTPYDTTDNKPKTITFKGEEYELVRVDGTENGKVVEGETVVTYVYRKVETPAKKVVTNHVDEEGNPVAPQEEGTKPNKSIPGYEFTGKTVTDEDGNTTHIYKKTPEVKNGTVVVNYVTEDGTVIKEPVTDTPTSPEGTPYDTTDNKPKTITFKGEEYELVRVDGTENGKVVEGETVVTYVYRKVETPAKKVVTNHVDEEGNPVAPQEEGTKPNKSIPGYEFTGKTVTDEDGNTTHIYKKTPAKKVVTNHVDEEGNPIAPQEDGTTPKRQISGYEYVRTVVDEEGNTTHIYRKLSNKPTTPEKETPAKPQAGKTASGKAQLPNTGEASSVAGALGTAMLVATLAFARKRRRNED</sequence>
<dbReference type="Pfam" id="PF00746">
    <property type="entry name" value="Gram_pos_anchor"/>
    <property type="match status" value="1"/>
</dbReference>
<feature type="compositionally biased region" description="Polar residues" evidence="7">
    <location>
        <begin position="1176"/>
        <end position="1188"/>
    </location>
</feature>
<evidence type="ECO:0000259" key="8">
    <source>
        <dbReference type="PROSITE" id="PS50847"/>
    </source>
</evidence>
<dbReference type="Pfam" id="PF18877">
    <property type="entry name" value="SSSPR-51"/>
    <property type="match status" value="4"/>
</dbReference>
<evidence type="ECO:0000256" key="3">
    <source>
        <dbReference type="ARBA" id="ARBA00022729"/>
    </source>
</evidence>
<keyword evidence="1" id="KW-0134">Cell wall</keyword>
<protein>
    <submittedName>
        <fullName evidence="9">Muramidase-released protein</fullName>
    </submittedName>
</protein>
<proteinExistence type="predicted"/>
<dbReference type="InterPro" id="IPR009459">
    <property type="entry name" value="MucBP_dom"/>
</dbReference>
<dbReference type="Pfam" id="PF06458">
    <property type="entry name" value="MucBP"/>
    <property type="match status" value="5"/>
</dbReference>
<keyword evidence="2" id="KW-0964">Secreted</keyword>
<organism evidence="9">
    <name type="scientific">Streptococcus suis</name>
    <dbReference type="NCBI Taxonomy" id="1307"/>
    <lineage>
        <taxon>Bacteria</taxon>
        <taxon>Bacillati</taxon>
        <taxon>Bacillota</taxon>
        <taxon>Bacilli</taxon>
        <taxon>Lactobacillales</taxon>
        <taxon>Streptococcaceae</taxon>
        <taxon>Streptococcus</taxon>
    </lineage>
</organism>
<dbReference type="Gene3D" id="3.10.20.320">
    <property type="entry name" value="Putative peptidoglycan bound protein (lpxtg motif)"/>
    <property type="match status" value="6"/>
</dbReference>
<evidence type="ECO:0000256" key="7">
    <source>
        <dbReference type="SAM" id="MobiDB-lite"/>
    </source>
</evidence>
<feature type="region of interest" description="Disordered" evidence="7">
    <location>
        <begin position="880"/>
        <end position="956"/>
    </location>
</feature>
<gene>
    <name evidence="9" type="primary">MRP</name>
</gene>
<keyword evidence="3" id="KW-0732">Signal</keyword>
<accession>A2VC24</accession>
<feature type="compositionally biased region" description="Polar residues" evidence="7">
    <location>
        <begin position="1040"/>
        <end position="1052"/>
    </location>
</feature>
<name>A2VC24_STRSU</name>
<feature type="region of interest" description="Disordered" evidence="7">
    <location>
        <begin position="1109"/>
        <end position="1134"/>
    </location>
</feature>
<dbReference type="EMBL" id="AM493986">
    <property type="protein sequence ID" value="CAM35513.1"/>
    <property type="molecule type" value="Genomic_DNA"/>
</dbReference>
<keyword evidence="6" id="KW-0175">Coiled coil</keyword>
<dbReference type="InterPro" id="IPR027579">
    <property type="entry name" value="SSSPR51_Rpt"/>
</dbReference>
<dbReference type="NCBIfam" id="TIGR01168">
    <property type="entry name" value="YSIRK_signal"/>
    <property type="match status" value="1"/>
</dbReference>
<feature type="region of interest" description="Disordered" evidence="7">
    <location>
        <begin position="973"/>
        <end position="1001"/>
    </location>
</feature>
<feature type="domain" description="Gram-positive cocci surface proteins LPxTG" evidence="8">
    <location>
        <begin position="1366"/>
        <end position="1399"/>
    </location>
</feature>
<evidence type="ECO:0000256" key="4">
    <source>
        <dbReference type="ARBA" id="ARBA00022737"/>
    </source>
</evidence>
<evidence type="ECO:0000256" key="2">
    <source>
        <dbReference type="ARBA" id="ARBA00022525"/>
    </source>
</evidence>
<dbReference type="Gene3D" id="1.20.5.420">
    <property type="entry name" value="Immunoglobulin FC, subunit C"/>
    <property type="match status" value="1"/>
</dbReference>
<dbReference type="EMBL" id="AM493987">
    <property type="protein sequence ID" value="CAM35514.1"/>
    <property type="molecule type" value="Genomic_DNA"/>
</dbReference>
<reference evidence="9" key="1">
    <citation type="submission" date="2007-02" db="EMBL/GenBank/DDBJ databases">
        <title>Genetic and phenotypic differences between wsine populations of Streptococcus suis serotypes 2 amd 9 in Spain.</title>
        <authorList>
            <person name="Blume V."/>
            <person name="Luque I."/>
            <person name="Vela A.I."/>
            <person name="Borge C."/>
            <person name="Huerta M.B."/>
            <person name="Dominguez L."/>
            <person name="Tarradas C."/>
            <person name="Fernandez-Garayzabal J.F."/>
        </authorList>
    </citation>
    <scope>NUCLEOTIDE SEQUENCE</scope>
    <source>
        <strain evidence="9">112</strain>
        <strain evidence="10">407</strain>
    </source>
</reference>
<feature type="coiled-coil region" evidence="6">
    <location>
        <begin position="136"/>
        <end position="170"/>
    </location>
</feature>
<evidence type="ECO:0000256" key="6">
    <source>
        <dbReference type="SAM" id="Coils"/>
    </source>
</evidence>
<feature type="region of interest" description="Disordered" evidence="7">
    <location>
        <begin position="1171"/>
        <end position="1192"/>
    </location>
</feature>